<dbReference type="InterPro" id="IPR043128">
    <property type="entry name" value="Rev_trsase/Diguanyl_cyclase"/>
</dbReference>
<dbReference type="Gene3D" id="3.30.70.270">
    <property type="match status" value="1"/>
</dbReference>
<accession>A0A5S6QZG5</accession>
<sequence length="217" mass="25146">MLWKTARKDIQDSLHTVTACFAGLERRFRRNSDFARRYADVIDEYLRIGYAKQVPLMNYLRYCWFMPHHAVESPSKPGKTRVVIDASARSNGISLNDMLLTGPDMLTDLFGLLLRFREYPVPVSADIAKMFHQVLIPEKDQTMLRFLWRTPGSNAPLKHLQMTVHIFGAVCSPAICTYVLRRNAKDNRSQFPQVCRKVTDNFYVDNYLDSTTNYLDN</sequence>
<dbReference type="PANTHER" id="PTHR47331">
    <property type="entry name" value="PHD-TYPE DOMAIN-CONTAINING PROTEIN"/>
    <property type="match status" value="1"/>
</dbReference>
<reference evidence="1" key="2">
    <citation type="submission" date="2014-03" db="EMBL/GenBank/DDBJ databases">
        <title>The whipworm genome and dual-species transcriptomics of an intimate host-pathogen interaction.</title>
        <authorList>
            <person name="Foth B.J."/>
            <person name="Tsai I.J."/>
            <person name="Reid A.J."/>
            <person name="Bancroft A.J."/>
            <person name="Nichol S."/>
            <person name="Tracey A."/>
            <person name="Holroyd N."/>
            <person name="Cotton J.A."/>
            <person name="Stanley E.J."/>
            <person name="Zarowiecki M."/>
            <person name="Liu J.Z."/>
            <person name="Huckvale T."/>
            <person name="Cooper P.J."/>
            <person name="Grencis R.K."/>
            <person name="Berriman M."/>
        </authorList>
    </citation>
    <scope>NUCLEOTIDE SEQUENCE [LARGE SCALE GENOMIC DNA]</scope>
    <source>
        <strain evidence="1">Edinburgh</strain>
    </source>
</reference>
<proteinExistence type="predicted"/>
<dbReference type="PANTHER" id="PTHR47331:SF1">
    <property type="entry name" value="GAG-LIKE PROTEIN"/>
    <property type="match status" value="1"/>
</dbReference>
<dbReference type="WBParaSite" id="TMUE_3000012776.1">
    <property type="protein sequence ID" value="TMUE_3000012776.1"/>
    <property type="gene ID" value="WBGene00294479"/>
</dbReference>
<organism evidence="1 3">
    <name type="scientific">Trichuris muris</name>
    <name type="common">Mouse whipworm</name>
    <dbReference type="NCBI Taxonomy" id="70415"/>
    <lineage>
        <taxon>Eukaryota</taxon>
        <taxon>Metazoa</taxon>
        <taxon>Ecdysozoa</taxon>
        <taxon>Nematoda</taxon>
        <taxon>Enoplea</taxon>
        <taxon>Dorylaimia</taxon>
        <taxon>Trichinellida</taxon>
        <taxon>Trichuridae</taxon>
        <taxon>Trichuris</taxon>
    </lineage>
</organism>
<reference evidence="2 3" key="3">
    <citation type="submission" date="2019-12" db="UniProtKB">
        <authorList>
            <consortium name="WormBaseParasite"/>
        </authorList>
    </citation>
    <scope>IDENTIFICATION</scope>
</reference>
<name>A0A5S6QZG5_TRIMR</name>
<dbReference type="AlphaFoldDB" id="A0A5S6QZG5"/>
<evidence type="ECO:0000313" key="2">
    <source>
        <dbReference type="WBParaSite" id="TMUE_0000000171.1"/>
    </source>
</evidence>
<dbReference type="WBParaSite" id="TMUE_0000000171.1">
    <property type="protein sequence ID" value="TMUE_0000000171.1"/>
    <property type="gene ID" value="WBGene00296116"/>
</dbReference>
<dbReference type="InterPro" id="IPR043502">
    <property type="entry name" value="DNA/RNA_pol_sf"/>
</dbReference>
<reference evidence="1" key="1">
    <citation type="submission" date="2013-11" db="EMBL/GenBank/DDBJ databases">
        <authorList>
            <person name="Aslett M."/>
        </authorList>
    </citation>
    <scope>NUCLEOTIDE SEQUENCE [LARGE SCALE GENOMIC DNA]</scope>
    <source>
        <strain evidence="1">Edinburgh</strain>
    </source>
</reference>
<keyword evidence="1" id="KW-1185">Reference proteome</keyword>
<dbReference type="SUPFAM" id="SSF56672">
    <property type="entry name" value="DNA/RNA polymerases"/>
    <property type="match status" value="1"/>
</dbReference>
<protein>
    <submittedName>
        <fullName evidence="2 3">Reverse transcriptase domain-containing protein</fullName>
    </submittedName>
</protein>
<evidence type="ECO:0000313" key="1">
    <source>
        <dbReference type="Proteomes" id="UP000046395"/>
    </source>
</evidence>
<evidence type="ECO:0000313" key="3">
    <source>
        <dbReference type="WBParaSite" id="TMUE_3000012776.1"/>
    </source>
</evidence>
<dbReference type="STRING" id="70415.A0A5S6QZG5"/>
<dbReference type="Gene3D" id="3.10.10.10">
    <property type="entry name" value="HIV Type 1 Reverse Transcriptase, subunit A, domain 1"/>
    <property type="match status" value="1"/>
</dbReference>
<dbReference type="Proteomes" id="UP000046395">
    <property type="component" value="Unassembled WGS sequence"/>
</dbReference>